<evidence type="ECO:0000313" key="2">
    <source>
        <dbReference type="Proteomes" id="UP000244896"/>
    </source>
</evidence>
<dbReference type="EMBL" id="CP023004">
    <property type="protein sequence ID" value="AWI10135.1"/>
    <property type="molecule type" value="Genomic_DNA"/>
</dbReference>
<dbReference type="GO" id="GO:0005975">
    <property type="term" value="P:carbohydrate metabolic process"/>
    <property type="evidence" value="ECO:0007669"/>
    <property type="project" value="InterPro"/>
</dbReference>
<evidence type="ECO:0000313" key="1">
    <source>
        <dbReference type="EMBL" id="AWI10135.1"/>
    </source>
</evidence>
<reference evidence="1 2" key="1">
    <citation type="journal article" date="2018" name="Syst. Appl. Microbiol.">
        <title>Ereboglobus luteus gen. nov. sp. nov. from cockroach guts, and new insights into the oxygen relationship of the genera Opitutus and Didymococcus (Verrucomicrobia: Opitutaceae).</title>
        <authorList>
            <person name="Tegtmeier D."/>
            <person name="Belitz A."/>
            <person name="Radek R."/>
            <person name="Heimerl T."/>
            <person name="Brune A."/>
        </authorList>
    </citation>
    <scope>NUCLEOTIDE SEQUENCE [LARGE SCALE GENOMIC DNA]</scope>
    <source>
        <strain evidence="1 2">Ho45</strain>
    </source>
</reference>
<dbReference type="InterPro" id="IPR011013">
    <property type="entry name" value="Gal_mutarotase_sf_dom"/>
</dbReference>
<organism evidence="1 2">
    <name type="scientific">Ereboglobus luteus</name>
    <dbReference type="NCBI Taxonomy" id="1796921"/>
    <lineage>
        <taxon>Bacteria</taxon>
        <taxon>Pseudomonadati</taxon>
        <taxon>Verrucomicrobiota</taxon>
        <taxon>Opitutia</taxon>
        <taxon>Opitutales</taxon>
        <taxon>Opitutaceae</taxon>
        <taxon>Ereboglobus</taxon>
    </lineage>
</organism>
<dbReference type="Proteomes" id="UP000244896">
    <property type="component" value="Chromosome"/>
</dbReference>
<keyword evidence="2" id="KW-1185">Reference proteome</keyword>
<accession>A0A2U8E5U7</accession>
<dbReference type="SUPFAM" id="SSF74650">
    <property type="entry name" value="Galactose mutarotase-like"/>
    <property type="match status" value="1"/>
</dbReference>
<dbReference type="GO" id="GO:0016853">
    <property type="term" value="F:isomerase activity"/>
    <property type="evidence" value="ECO:0007669"/>
    <property type="project" value="InterPro"/>
</dbReference>
<dbReference type="RefSeq" id="WP_108825990.1">
    <property type="nucleotide sequence ID" value="NZ_CP023004.1"/>
</dbReference>
<dbReference type="GO" id="GO:0030246">
    <property type="term" value="F:carbohydrate binding"/>
    <property type="evidence" value="ECO:0007669"/>
    <property type="project" value="InterPro"/>
</dbReference>
<dbReference type="Gene3D" id="2.70.98.10">
    <property type="match status" value="1"/>
</dbReference>
<dbReference type="InterPro" id="IPR014718">
    <property type="entry name" value="GH-type_carb-bd"/>
</dbReference>
<proteinExistence type="predicted"/>
<dbReference type="OrthoDB" id="9795355at2"/>
<name>A0A2U8E5U7_9BACT</name>
<dbReference type="Pfam" id="PF01263">
    <property type="entry name" value="Aldose_epim"/>
    <property type="match status" value="1"/>
</dbReference>
<dbReference type="InterPro" id="IPR008183">
    <property type="entry name" value="Aldose_1/G6P_1-epimerase"/>
</dbReference>
<gene>
    <name evidence="1" type="ORF">CKA38_13495</name>
</gene>
<dbReference type="KEGG" id="elut:CKA38_13495"/>
<sequence>MEKVPYLGKELTRWQVGNSTFLGMPEMGARLMNWHVTLGDGTVRDVLYWPEMTDLNDFAVVKGGNPVLFPFCGRTFDNGDIHFWKAADGVRRPMPIHGIARQSKFDVLRCDERGFAAQLILDDENRASYPFDYEFVVSYRFEPLKLSCEYTLRNLDTQPLPWSAGHHFYFTLPWNEGLARGDYAIRIPAGKTMKQDFTDGKLVEPGPKFKAEESMANPVLLDTFHTALTDNTVTFGPKTQPGQVSVKLGTSKVPEPDSLFVTWTLDDKVPYFCVEPWMGPPNAPTHGVGMHWVMPGQTQSFVVEVDVG</sequence>
<dbReference type="AlphaFoldDB" id="A0A2U8E5U7"/>
<protein>
    <submittedName>
        <fullName evidence="1">Aldose epimerase</fullName>
    </submittedName>
</protein>